<name>M6HGH0_LEPIR</name>
<evidence type="ECO:0000313" key="1">
    <source>
        <dbReference type="EMBL" id="EMM94492.1"/>
    </source>
</evidence>
<gene>
    <name evidence="1" type="ORF">LEP1GSC158_2281</name>
</gene>
<proteinExistence type="predicted"/>
<reference evidence="1 2" key="1">
    <citation type="submission" date="2013-01" db="EMBL/GenBank/DDBJ databases">
        <authorList>
            <person name="Harkins D.M."/>
            <person name="Durkin A.S."/>
            <person name="Brinkac L.M."/>
            <person name="Haft D.H."/>
            <person name="Selengut J.D."/>
            <person name="Sanka R."/>
            <person name="DePew J."/>
            <person name="Purushe J."/>
            <person name="Tulsiani S.M."/>
            <person name="Graham G.C."/>
            <person name="Burns M.-A."/>
            <person name="Dohnt M.F."/>
            <person name="Smythe L.D."/>
            <person name="McKay D.B."/>
            <person name="Craig S.B."/>
            <person name="Vinetz J.M."/>
            <person name="Sutton G.G."/>
            <person name="Nierman W.C."/>
            <person name="Fouts D.E."/>
        </authorList>
    </citation>
    <scope>NUCLEOTIDE SEQUENCE [LARGE SCALE GENOMIC DNA]</scope>
    <source>
        <strain evidence="1 2">LT2156</strain>
    </source>
</reference>
<dbReference type="SUPFAM" id="SSF53448">
    <property type="entry name" value="Nucleotide-diphospho-sugar transferases"/>
    <property type="match status" value="1"/>
</dbReference>
<dbReference type="Gene3D" id="3.90.550.10">
    <property type="entry name" value="Spore Coat Polysaccharide Biosynthesis Protein SpsA, Chain A"/>
    <property type="match status" value="1"/>
</dbReference>
<accession>M6HGH0</accession>
<dbReference type="InterPro" id="IPR029044">
    <property type="entry name" value="Nucleotide-diphossugar_trans"/>
</dbReference>
<dbReference type="EMBL" id="AFMF02000033">
    <property type="protein sequence ID" value="EMM94492.1"/>
    <property type="molecule type" value="Genomic_DNA"/>
</dbReference>
<dbReference type="AlphaFoldDB" id="M6HGH0"/>
<protein>
    <submittedName>
        <fullName evidence="1">Uncharacterized protein</fullName>
    </submittedName>
</protein>
<dbReference type="Proteomes" id="UP000012089">
    <property type="component" value="Unassembled WGS sequence"/>
</dbReference>
<evidence type="ECO:0000313" key="2">
    <source>
        <dbReference type="Proteomes" id="UP000012089"/>
    </source>
</evidence>
<organism evidence="1 2">
    <name type="scientific">Leptospira interrogans serovar Zanoni str. LT2156</name>
    <dbReference type="NCBI Taxonomy" id="1001601"/>
    <lineage>
        <taxon>Bacteria</taxon>
        <taxon>Pseudomonadati</taxon>
        <taxon>Spirochaetota</taxon>
        <taxon>Spirochaetia</taxon>
        <taxon>Leptospirales</taxon>
        <taxon>Leptospiraceae</taxon>
        <taxon>Leptospira</taxon>
    </lineage>
</organism>
<sequence>MQATESILNQTYQNVELMLVDNGALEEVSSYLRKIYEEKKTYLWLNSIETYLIGKTLVLV</sequence>
<comment type="caution">
    <text evidence="1">The sequence shown here is derived from an EMBL/GenBank/DDBJ whole genome shotgun (WGS) entry which is preliminary data.</text>
</comment>